<dbReference type="AlphaFoldDB" id="A0A814P7N2"/>
<keyword evidence="2" id="KW-1185">Reference proteome</keyword>
<evidence type="ECO:0000313" key="1">
    <source>
        <dbReference type="EMBL" id="CAF1100991.1"/>
    </source>
</evidence>
<proteinExistence type="predicted"/>
<protein>
    <submittedName>
        <fullName evidence="1">Uncharacterized protein</fullName>
    </submittedName>
</protein>
<accession>A0A814P7N2</accession>
<name>A0A814P7N2_9BILA</name>
<reference evidence="1" key="1">
    <citation type="submission" date="2021-02" db="EMBL/GenBank/DDBJ databases">
        <authorList>
            <person name="Nowell W R."/>
        </authorList>
    </citation>
    <scope>NUCLEOTIDE SEQUENCE</scope>
    <source>
        <strain evidence="1">Ploen Becks lab</strain>
    </source>
</reference>
<dbReference type="EMBL" id="CAJNOC010007552">
    <property type="protein sequence ID" value="CAF1100991.1"/>
    <property type="molecule type" value="Genomic_DNA"/>
</dbReference>
<gene>
    <name evidence="1" type="ORF">OXX778_LOCUS21148</name>
</gene>
<feature type="non-terminal residue" evidence="1">
    <location>
        <position position="1"/>
    </location>
</feature>
<evidence type="ECO:0000313" key="2">
    <source>
        <dbReference type="Proteomes" id="UP000663879"/>
    </source>
</evidence>
<sequence length="123" mass="14418">LTGYLNVNNIIRADNKFYCEINRIWIREIRMQIAIISSKEVTLVNPKYSIEIGSLDSEVDKLSFSHDETIKAKELLNSNFGYYDSKLNITQMYQDSYDSFIDTNVIMPNKKFINYIFQIGEKL</sequence>
<dbReference type="Proteomes" id="UP000663879">
    <property type="component" value="Unassembled WGS sequence"/>
</dbReference>
<organism evidence="1 2">
    <name type="scientific">Brachionus calyciflorus</name>
    <dbReference type="NCBI Taxonomy" id="104777"/>
    <lineage>
        <taxon>Eukaryota</taxon>
        <taxon>Metazoa</taxon>
        <taxon>Spiralia</taxon>
        <taxon>Gnathifera</taxon>
        <taxon>Rotifera</taxon>
        <taxon>Eurotatoria</taxon>
        <taxon>Monogononta</taxon>
        <taxon>Pseudotrocha</taxon>
        <taxon>Ploima</taxon>
        <taxon>Brachionidae</taxon>
        <taxon>Brachionus</taxon>
    </lineage>
</organism>
<comment type="caution">
    <text evidence="1">The sequence shown here is derived from an EMBL/GenBank/DDBJ whole genome shotgun (WGS) entry which is preliminary data.</text>
</comment>